<evidence type="ECO:0000313" key="3">
    <source>
        <dbReference type="Proteomes" id="UP000306954"/>
    </source>
</evidence>
<dbReference type="Proteomes" id="UP000306954">
    <property type="component" value="Unassembled WGS sequence"/>
</dbReference>
<evidence type="ECO:0000313" key="2">
    <source>
        <dbReference type="EMBL" id="TIB38263.1"/>
    </source>
</evidence>
<name>A0A4T0KC81_WALIC</name>
<dbReference type="EMBL" id="SPOF01000014">
    <property type="protein sequence ID" value="TIB13488.1"/>
    <property type="molecule type" value="Genomic_DNA"/>
</dbReference>
<accession>A0A4T0KC81</accession>
<sequence>MSVDYDEDTNIGRNDRSSIKSLNSLWKRLPTDAACDNVIDLVTQIQYCKQYEPNGDWDRLNRRQLEGTADSNMRSLVDLENRTQLKQSIASDFIDDIEQEAEIVKPETLYRQKLSNLMHSYNNKTSRQKYGDSDKFSSYYNSIWAVSKPEEVVPSIRKLIPKGLFGSIRALLVLIIISESDDEDDDDSDVEIGSIRQNFNDPITLCLFENPYTSSVSLPWCKVQLTKKSVTNASILILSMQLKNIFLVRQRYVHTVAVA</sequence>
<dbReference type="AlphaFoldDB" id="A0A4T0KC81"/>
<comment type="caution">
    <text evidence="2">The sequence shown here is derived from an EMBL/GenBank/DDBJ whole genome shotgun (WGS) entry which is preliminary data.</text>
</comment>
<evidence type="ECO:0000313" key="4">
    <source>
        <dbReference type="Proteomes" id="UP000310689"/>
    </source>
</evidence>
<gene>
    <name evidence="2" type="ORF">E3P86_01724</name>
    <name evidence="1" type="ORF">E3P90_01654</name>
</gene>
<reference evidence="3 4" key="1">
    <citation type="submission" date="2019-03" db="EMBL/GenBank/DDBJ databases">
        <title>Sequencing 23 genomes of Wallemia ichthyophaga.</title>
        <authorList>
            <person name="Gostincar C."/>
        </authorList>
    </citation>
    <scope>NUCLEOTIDE SEQUENCE [LARGE SCALE GENOMIC DNA]</scope>
    <source>
        <strain evidence="2 4">EXF-6200</strain>
        <strain evidence="1 3">EXF-8621</strain>
    </source>
</reference>
<organism evidence="2 4">
    <name type="scientific">Wallemia ichthyophaga</name>
    <dbReference type="NCBI Taxonomy" id="245174"/>
    <lineage>
        <taxon>Eukaryota</taxon>
        <taxon>Fungi</taxon>
        <taxon>Dikarya</taxon>
        <taxon>Basidiomycota</taxon>
        <taxon>Wallemiomycotina</taxon>
        <taxon>Wallemiomycetes</taxon>
        <taxon>Wallemiales</taxon>
        <taxon>Wallemiaceae</taxon>
        <taxon>Wallemia</taxon>
    </lineage>
</organism>
<protein>
    <submittedName>
        <fullName evidence="2">Uncharacterized protein</fullName>
    </submittedName>
</protein>
<evidence type="ECO:0000313" key="1">
    <source>
        <dbReference type="EMBL" id="TIB13488.1"/>
    </source>
</evidence>
<proteinExistence type="predicted"/>
<dbReference type="EMBL" id="SPOI01000067">
    <property type="protein sequence ID" value="TIB38263.1"/>
    <property type="molecule type" value="Genomic_DNA"/>
</dbReference>
<dbReference type="Proteomes" id="UP000310689">
    <property type="component" value="Unassembled WGS sequence"/>
</dbReference>